<evidence type="ECO:0000313" key="2">
    <source>
        <dbReference type="EMBL" id="TWI15518.1"/>
    </source>
</evidence>
<accession>A0A562M6U2</accession>
<dbReference type="InterPro" id="IPR025343">
    <property type="entry name" value="DUF4099"/>
</dbReference>
<gene>
    <name evidence="2" type="ORF">IQ31_05100</name>
</gene>
<reference evidence="2 3" key="1">
    <citation type="journal article" date="2015" name="Stand. Genomic Sci.">
        <title>Genomic Encyclopedia of Bacterial and Archaeal Type Strains, Phase III: the genomes of soil and plant-associated and newly described type strains.</title>
        <authorList>
            <person name="Whitman W.B."/>
            <person name="Woyke T."/>
            <person name="Klenk H.P."/>
            <person name="Zhou Y."/>
            <person name="Lilburn T.G."/>
            <person name="Beck B.J."/>
            <person name="De Vos P."/>
            <person name="Vandamme P."/>
            <person name="Eisen J.A."/>
            <person name="Garrity G."/>
            <person name="Hugenholtz P."/>
            <person name="Kyrpides N.C."/>
        </authorList>
    </citation>
    <scope>NUCLEOTIDE SEQUENCE [LARGE SCALE GENOMIC DNA]</scope>
    <source>
        <strain evidence="2 3">CGMCC 1.6855</strain>
    </source>
</reference>
<dbReference type="AlphaFoldDB" id="A0A562M6U2"/>
<dbReference type="EMBL" id="VLKR01000043">
    <property type="protein sequence ID" value="TWI15518.1"/>
    <property type="molecule type" value="Genomic_DNA"/>
</dbReference>
<protein>
    <submittedName>
        <fullName evidence="2">Uncharacterized protein DUF3945</fullName>
    </submittedName>
</protein>
<comment type="caution">
    <text evidence="2">The sequence shown here is derived from an EMBL/GenBank/DDBJ whole genome shotgun (WGS) entry which is preliminary data.</text>
</comment>
<sequence>MKHNNLMNQFKDNELPLGELEKLGLYIQGRILLSRDNINALLTGRRTEMTNFRDLKFDGLSIPELDAKLSLKKDQDGTVSLNVHPIYKVAKSHELLDENESQKLQNGEIDNIAKDQEVQKGKVRKIIIEYDEQTKEFISYDPEKVSVPLKVNSETLNEEQIDQFKTGQIVELSDGTKFQHTALNPQGIRSDNKRLALSVLFDAGISYLVYKGIQALKNRAAKFQNEGFTNGYNQAVADMKQKGELKDSNVTIQQLIDKHTPNQESRGYGRSSSR</sequence>
<organism evidence="2 3">
    <name type="scientific">Sphingobacterium siyangense</name>
    <dbReference type="NCBI Taxonomy" id="459529"/>
    <lineage>
        <taxon>Bacteria</taxon>
        <taxon>Pseudomonadati</taxon>
        <taxon>Bacteroidota</taxon>
        <taxon>Sphingobacteriia</taxon>
        <taxon>Sphingobacteriales</taxon>
        <taxon>Sphingobacteriaceae</taxon>
        <taxon>Sphingobacterium</taxon>
    </lineage>
</organism>
<evidence type="ECO:0000313" key="3">
    <source>
        <dbReference type="Proteomes" id="UP000315908"/>
    </source>
</evidence>
<dbReference type="Proteomes" id="UP000315908">
    <property type="component" value="Unassembled WGS sequence"/>
</dbReference>
<dbReference type="Pfam" id="PF13351">
    <property type="entry name" value="DUF4099"/>
    <property type="match status" value="1"/>
</dbReference>
<dbReference type="OrthoDB" id="835269at2"/>
<name>A0A562M6U2_9SPHI</name>
<proteinExistence type="predicted"/>
<dbReference type="RefSeq" id="WP_145330858.1">
    <property type="nucleotide sequence ID" value="NZ_VLKR01000043.1"/>
</dbReference>
<feature type="domain" description="DUF4099" evidence="1">
    <location>
        <begin position="10"/>
        <end position="93"/>
    </location>
</feature>
<evidence type="ECO:0000259" key="1">
    <source>
        <dbReference type="Pfam" id="PF13351"/>
    </source>
</evidence>